<name>A0AAN6SM92_9PEZI</name>
<feature type="domain" description="Aminotransferase class I/classII large" evidence="1">
    <location>
        <begin position="57"/>
        <end position="388"/>
    </location>
</feature>
<dbReference type="Gene3D" id="3.40.640.10">
    <property type="entry name" value="Type I PLP-dependent aspartate aminotransferase-like (Major domain)"/>
    <property type="match status" value="1"/>
</dbReference>
<dbReference type="AlphaFoldDB" id="A0AAN6SM92"/>
<dbReference type="InterPro" id="IPR015422">
    <property type="entry name" value="PyrdxlP-dep_Trfase_small"/>
</dbReference>
<reference evidence="3" key="1">
    <citation type="journal article" date="2023" name="Mol. Phylogenet. Evol.">
        <title>Genome-scale phylogeny and comparative genomics of the fungal order Sordariales.</title>
        <authorList>
            <person name="Hensen N."/>
            <person name="Bonometti L."/>
            <person name="Westerberg I."/>
            <person name="Brannstrom I.O."/>
            <person name="Guillou S."/>
            <person name="Cros-Aarteil S."/>
            <person name="Calhoun S."/>
            <person name="Haridas S."/>
            <person name="Kuo A."/>
            <person name="Mondo S."/>
            <person name="Pangilinan J."/>
            <person name="Riley R."/>
            <person name="LaButti K."/>
            <person name="Andreopoulos B."/>
            <person name="Lipzen A."/>
            <person name="Chen C."/>
            <person name="Yan M."/>
            <person name="Daum C."/>
            <person name="Ng V."/>
            <person name="Clum A."/>
            <person name="Steindorff A."/>
            <person name="Ohm R.A."/>
            <person name="Martin F."/>
            <person name="Silar P."/>
            <person name="Natvig D.O."/>
            <person name="Lalanne C."/>
            <person name="Gautier V."/>
            <person name="Ament-Velasquez S.L."/>
            <person name="Kruys A."/>
            <person name="Hutchinson M.I."/>
            <person name="Powell A.J."/>
            <person name="Barry K."/>
            <person name="Miller A.N."/>
            <person name="Grigoriev I.V."/>
            <person name="Debuchy R."/>
            <person name="Gladieux P."/>
            <person name="Hiltunen Thoren M."/>
            <person name="Johannesson H."/>
        </authorList>
    </citation>
    <scope>NUCLEOTIDE SEQUENCE [LARGE SCALE GENOMIC DNA]</scope>
    <source>
        <strain evidence="3">CBS 284.82</strain>
    </source>
</reference>
<dbReference type="InterPro" id="IPR004839">
    <property type="entry name" value="Aminotransferase_I/II_large"/>
</dbReference>
<dbReference type="EMBL" id="MU854573">
    <property type="protein sequence ID" value="KAK4032819.1"/>
    <property type="molecule type" value="Genomic_DNA"/>
</dbReference>
<protein>
    <submittedName>
        <fullName evidence="2">Pyridoxal phosphate-dependent transferase</fullName>
    </submittedName>
</protein>
<organism evidence="2 3">
    <name type="scientific">Parachaetomium inaequale</name>
    <dbReference type="NCBI Taxonomy" id="2588326"/>
    <lineage>
        <taxon>Eukaryota</taxon>
        <taxon>Fungi</taxon>
        <taxon>Dikarya</taxon>
        <taxon>Ascomycota</taxon>
        <taxon>Pezizomycotina</taxon>
        <taxon>Sordariomycetes</taxon>
        <taxon>Sordariomycetidae</taxon>
        <taxon>Sordariales</taxon>
        <taxon>Chaetomiaceae</taxon>
        <taxon>Parachaetomium</taxon>
    </lineage>
</organism>
<evidence type="ECO:0000313" key="2">
    <source>
        <dbReference type="EMBL" id="KAK4032819.1"/>
    </source>
</evidence>
<proteinExistence type="predicted"/>
<dbReference type="PANTHER" id="PTHR43510:SF1">
    <property type="entry name" value="AMINOTRANSFERASE FUNCTION, HYPOTHETICAL (EUROFUNG)"/>
    <property type="match status" value="1"/>
</dbReference>
<dbReference type="GO" id="GO:0030170">
    <property type="term" value="F:pyridoxal phosphate binding"/>
    <property type="evidence" value="ECO:0007669"/>
    <property type="project" value="InterPro"/>
</dbReference>
<dbReference type="Proteomes" id="UP001303115">
    <property type="component" value="Unassembled WGS sequence"/>
</dbReference>
<dbReference type="PANTHER" id="PTHR43510">
    <property type="entry name" value="AMINOTRANSFERASE FUNCTION, HYPOTHETICAL (EUROFUNG)"/>
    <property type="match status" value="1"/>
</dbReference>
<dbReference type="Pfam" id="PF00155">
    <property type="entry name" value="Aminotran_1_2"/>
    <property type="match status" value="1"/>
</dbReference>
<dbReference type="SUPFAM" id="SSF53383">
    <property type="entry name" value="PLP-dependent transferases"/>
    <property type="match status" value="1"/>
</dbReference>
<keyword evidence="3" id="KW-1185">Reference proteome</keyword>
<evidence type="ECO:0000259" key="1">
    <source>
        <dbReference type="Pfam" id="PF00155"/>
    </source>
</evidence>
<gene>
    <name evidence="2" type="ORF">C8A01DRAFT_20164</name>
</gene>
<dbReference type="InterPro" id="IPR015421">
    <property type="entry name" value="PyrdxlP-dep_Trfase_major"/>
</dbReference>
<comment type="caution">
    <text evidence="2">The sequence shown here is derived from an EMBL/GenBank/DDBJ whole genome shotgun (WGS) entry which is preliminary data.</text>
</comment>
<keyword evidence="2" id="KW-0808">Transferase</keyword>
<evidence type="ECO:0000313" key="3">
    <source>
        <dbReference type="Proteomes" id="UP001303115"/>
    </source>
</evidence>
<dbReference type="CDD" id="cd00609">
    <property type="entry name" value="AAT_like"/>
    <property type="match status" value="1"/>
</dbReference>
<sequence>MVKIEPFEVEQWMDRLETTPGALNIAETCAASVSVDDLVRMCEDKDAPGPLSLSNKLTYGAIRGSETLRQRVAVLLDRASDAEPLPVENVIVTQGAIAANFLTFYTLVGPGDHVICVYPTYQQLYAVPESLGAEVSLWRLKEENGYVPDVAELEGLVRDNTKMIVINNPNNPMGSTTPKPILAQIVTFARKRGITILSDEVYSPLYHSLPPNQDAPPSILTFGYEKTVATGSMSKAFALAGIRTGWIASRDKTIIDTVAAARDYTTISVSQLDDQVAGYALSEPVLRPLLRRNLALARTNLGLLSAFMERYASVCSWVRPTAGTTALVQFKRKDGVPVDDPSFVLDVLEKTKVLFMPASPCFGLGRDFKGFVRLGYVCETEVLVEGLEKLRGYLEEYLMAEARN</sequence>
<dbReference type="Gene3D" id="3.90.1150.10">
    <property type="entry name" value="Aspartate Aminotransferase, domain 1"/>
    <property type="match status" value="1"/>
</dbReference>
<dbReference type="GO" id="GO:0016740">
    <property type="term" value="F:transferase activity"/>
    <property type="evidence" value="ECO:0007669"/>
    <property type="project" value="UniProtKB-KW"/>
</dbReference>
<accession>A0AAN6SM92</accession>
<dbReference type="InterPro" id="IPR015424">
    <property type="entry name" value="PyrdxlP-dep_Trfase"/>
</dbReference>